<dbReference type="AlphaFoldDB" id="A0AAD4LHL0"/>
<organism evidence="2 3">
    <name type="scientific">Lactarius akahatsu</name>
    <dbReference type="NCBI Taxonomy" id="416441"/>
    <lineage>
        <taxon>Eukaryota</taxon>
        <taxon>Fungi</taxon>
        <taxon>Dikarya</taxon>
        <taxon>Basidiomycota</taxon>
        <taxon>Agaricomycotina</taxon>
        <taxon>Agaricomycetes</taxon>
        <taxon>Russulales</taxon>
        <taxon>Russulaceae</taxon>
        <taxon>Lactarius</taxon>
    </lineage>
</organism>
<accession>A0AAD4LHL0</accession>
<dbReference type="Pfam" id="PF20153">
    <property type="entry name" value="DUF6535"/>
    <property type="match status" value="1"/>
</dbReference>
<sequence>MHAGCIDFPSRCPARKPPPPVKCNDTVTPEKAAYTVSSEAIFSIYLTHAQKLDEDNVENWKDVADRILFAGLLATVAIFIAISYPNSQQDPNIITQSLLVLTQQTLDDQIGAKCEALSRRDPFRLTEPAAQTA</sequence>
<evidence type="ECO:0000259" key="1">
    <source>
        <dbReference type="Pfam" id="PF20153"/>
    </source>
</evidence>
<evidence type="ECO:0000313" key="3">
    <source>
        <dbReference type="Proteomes" id="UP001201163"/>
    </source>
</evidence>
<dbReference type="InterPro" id="IPR045338">
    <property type="entry name" value="DUF6535"/>
</dbReference>
<protein>
    <recommendedName>
        <fullName evidence="1">DUF6535 domain-containing protein</fullName>
    </recommendedName>
</protein>
<proteinExistence type="predicted"/>
<comment type="caution">
    <text evidence="2">The sequence shown here is derived from an EMBL/GenBank/DDBJ whole genome shotgun (WGS) entry which is preliminary data.</text>
</comment>
<name>A0AAD4LHL0_9AGAM</name>
<reference evidence="2" key="1">
    <citation type="submission" date="2022-01" db="EMBL/GenBank/DDBJ databases">
        <title>Comparative genomics reveals a dynamic genome evolution in the ectomycorrhizal milk-cap (Lactarius) mushrooms.</title>
        <authorList>
            <consortium name="DOE Joint Genome Institute"/>
            <person name="Lebreton A."/>
            <person name="Tang N."/>
            <person name="Kuo A."/>
            <person name="LaButti K."/>
            <person name="Drula E."/>
            <person name="Barry K."/>
            <person name="Clum A."/>
            <person name="Lipzen A."/>
            <person name="Mousain D."/>
            <person name="Ng V."/>
            <person name="Wang R."/>
            <person name="Wang X."/>
            <person name="Dai Y."/>
            <person name="Henrissat B."/>
            <person name="Grigoriev I.V."/>
            <person name="Guerin-Laguette A."/>
            <person name="Yu F."/>
            <person name="Martin F.M."/>
        </authorList>
    </citation>
    <scope>NUCLEOTIDE SEQUENCE</scope>
    <source>
        <strain evidence="2">QP</strain>
    </source>
</reference>
<evidence type="ECO:0000313" key="2">
    <source>
        <dbReference type="EMBL" id="KAH8991207.1"/>
    </source>
</evidence>
<feature type="domain" description="DUF6535" evidence="1">
    <location>
        <begin position="44"/>
        <end position="123"/>
    </location>
</feature>
<dbReference type="Proteomes" id="UP001201163">
    <property type="component" value="Unassembled WGS sequence"/>
</dbReference>
<keyword evidence="3" id="KW-1185">Reference proteome</keyword>
<dbReference type="EMBL" id="JAKELL010000027">
    <property type="protein sequence ID" value="KAH8991207.1"/>
    <property type="molecule type" value="Genomic_DNA"/>
</dbReference>
<gene>
    <name evidence="2" type="ORF">EDB92DRAFT_1816392</name>
</gene>